<feature type="coiled-coil region" evidence="3">
    <location>
        <begin position="147"/>
        <end position="192"/>
    </location>
</feature>
<feature type="domain" description="C-JID" evidence="4">
    <location>
        <begin position="73"/>
        <end position="170"/>
    </location>
</feature>
<evidence type="ECO:0000259" key="4">
    <source>
        <dbReference type="Pfam" id="PF20160"/>
    </source>
</evidence>
<evidence type="ECO:0000256" key="3">
    <source>
        <dbReference type="SAM" id="Coils"/>
    </source>
</evidence>
<keyword evidence="6" id="KW-1185">Reference proteome</keyword>
<dbReference type="InterPro" id="IPR032675">
    <property type="entry name" value="LRR_dom_sf"/>
</dbReference>
<dbReference type="Pfam" id="PF14223">
    <property type="entry name" value="Retrotran_gag_2"/>
    <property type="match status" value="1"/>
</dbReference>
<dbReference type="AlphaFoldDB" id="A0A5N6NBC1"/>
<evidence type="ECO:0000313" key="5">
    <source>
        <dbReference type="EMBL" id="KAD4585152.1"/>
    </source>
</evidence>
<keyword evidence="2" id="KW-0677">Repeat</keyword>
<dbReference type="OrthoDB" id="1845088at2759"/>
<keyword evidence="1" id="KW-0433">Leucine-rich repeat</keyword>
<evidence type="ECO:0000256" key="1">
    <source>
        <dbReference type="ARBA" id="ARBA00022614"/>
    </source>
</evidence>
<protein>
    <recommendedName>
        <fullName evidence="4">C-JID domain-containing protein</fullName>
    </recommendedName>
</protein>
<sequence length="432" mass="49169">MKKLQSTPDFHGLPRLQKLTIEGCYEFEEIHPSFGSHTSLEYLNGNAIENGSMLLLLPRLETPMGFTPPLLRGSRYTLQLPENWCDDFSGFLICAVSNYILIRTNILKISVKQVLSDVSCEDDVVWEESDGDRITMIEVVLLMITTIKESEKIMKEREHNMVQLETNSQESLAEFQNNVEKMIEKVMAQQEQLFRNWQSNRTNEGPIRFLYHHLLRAMIAPFLPCKNVSLLPQVWVHPIPTNYGFWKSMIKPFLVTNHLYGYVDGTIPCPSPTLLATSDKDEPATNPNYAIWIANDSHEETSADMWPALERAYAPNTPSRELTLKTQLLRITMLGDETPAAYRNRAQSYADALANIGKPMPEHDVYVENDERGRKPCAKRGYGLSGIAKRSFRRKTGEITLGRISSIASVACVSTDLRHQDNGEDTVRMHFT</sequence>
<comment type="caution">
    <text evidence="5">The sequence shown here is derived from an EMBL/GenBank/DDBJ whole genome shotgun (WGS) entry which is preliminary data.</text>
</comment>
<keyword evidence="3" id="KW-0175">Coiled coil</keyword>
<dbReference type="EMBL" id="SZYD01000012">
    <property type="protein sequence ID" value="KAD4585152.1"/>
    <property type="molecule type" value="Genomic_DNA"/>
</dbReference>
<dbReference type="PANTHER" id="PTHR47481:SF39">
    <property type="entry name" value="TRANSCRIPTION FACTOR INTERACTOR AND REGULATOR CCHC(ZN) FAMILY"/>
    <property type="match status" value="1"/>
</dbReference>
<dbReference type="Gene3D" id="3.80.10.10">
    <property type="entry name" value="Ribonuclease Inhibitor"/>
    <property type="match status" value="1"/>
</dbReference>
<evidence type="ECO:0000313" key="6">
    <source>
        <dbReference type="Proteomes" id="UP000326396"/>
    </source>
</evidence>
<dbReference type="PANTHER" id="PTHR47481">
    <property type="match status" value="1"/>
</dbReference>
<organism evidence="5 6">
    <name type="scientific">Mikania micrantha</name>
    <name type="common">bitter vine</name>
    <dbReference type="NCBI Taxonomy" id="192012"/>
    <lineage>
        <taxon>Eukaryota</taxon>
        <taxon>Viridiplantae</taxon>
        <taxon>Streptophyta</taxon>
        <taxon>Embryophyta</taxon>
        <taxon>Tracheophyta</taxon>
        <taxon>Spermatophyta</taxon>
        <taxon>Magnoliopsida</taxon>
        <taxon>eudicotyledons</taxon>
        <taxon>Gunneridae</taxon>
        <taxon>Pentapetalae</taxon>
        <taxon>asterids</taxon>
        <taxon>campanulids</taxon>
        <taxon>Asterales</taxon>
        <taxon>Asteraceae</taxon>
        <taxon>Asteroideae</taxon>
        <taxon>Heliantheae alliance</taxon>
        <taxon>Eupatorieae</taxon>
        <taxon>Mikania</taxon>
    </lineage>
</organism>
<evidence type="ECO:0000256" key="2">
    <source>
        <dbReference type="ARBA" id="ARBA00022737"/>
    </source>
</evidence>
<dbReference type="InterPro" id="IPR045344">
    <property type="entry name" value="C-JID"/>
</dbReference>
<reference evidence="5 6" key="1">
    <citation type="submission" date="2019-05" db="EMBL/GenBank/DDBJ databases">
        <title>Mikania micrantha, genome provides insights into the molecular mechanism of rapid growth.</title>
        <authorList>
            <person name="Liu B."/>
        </authorList>
    </citation>
    <scope>NUCLEOTIDE SEQUENCE [LARGE SCALE GENOMIC DNA]</scope>
    <source>
        <strain evidence="5">NLD-2019</strain>
        <tissue evidence="5">Leaf</tissue>
    </source>
</reference>
<gene>
    <name evidence="5" type="ORF">E3N88_22753</name>
</gene>
<proteinExistence type="predicted"/>
<dbReference type="Pfam" id="PF20160">
    <property type="entry name" value="C-JID"/>
    <property type="match status" value="1"/>
</dbReference>
<name>A0A5N6NBC1_9ASTR</name>
<dbReference type="Proteomes" id="UP000326396">
    <property type="component" value="Linkage Group LG2"/>
</dbReference>
<accession>A0A5N6NBC1</accession>